<dbReference type="PANTHER" id="PTHR33991">
    <property type="entry name" value="DNA REPAIR PROTEIN RECO"/>
    <property type="match status" value="1"/>
</dbReference>
<evidence type="ECO:0000256" key="4">
    <source>
        <dbReference type="ARBA" id="ARBA00023172"/>
    </source>
</evidence>
<organism evidence="9 10">
    <name type="scientific">Aquibacillus salsiterrae</name>
    <dbReference type="NCBI Taxonomy" id="2950439"/>
    <lineage>
        <taxon>Bacteria</taxon>
        <taxon>Bacillati</taxon>
        <taxon>Bacillota</taxon>
        <taxon>Bacilli</taxon>
        <taxon>Bacillales</taxon>
        <taxon>Bacillaceae</taxon>
        <taxon>Aquibacillus</taxon>
    </lineage>
</organism>
<evidence type="ECO:0000256" key="7">
    <source>
        <dbReference type="HAMAP-Rule" id="MF_00201"/>
    </source>
</evidence>
<evidence type="ECO:0000256" key="6">
    <source>
        <dbReference type="ARBA" id="ARBA00033409"/>
    </source>
</evidence>
<name>A0A9X3WC29_9BACI</name>
<protein>
    <recommendedName>
        <fullName evidence="2 7">DNA repair protein RecO</fullName>
    </recommendedName>
    <alternativeName>
        <fullName evidence="6 7">Recombination protein O</fullName>
    </alternativeName>
</protein>
<dbReference type="InterPro" id="IPR037278">
    <property type="entry name" value="ARFGAP/RecO"/>
</dbReference>
<evidence type="ECO:0000256" key="2">
    <source>
        <dbReference type="ARBA" id="ARBA00021310"/>
    </source>
</evidence>
<dbReference type="Pfam" id="PF11967">
    <property type="entry name" value="RecO_N"/>
    <property type="match status" value="1"/>
</dbReference>
<dbReference type="NCBIfam" id="TIGR00613">
    <property type="entry name" value="reco"/>
    <property type="match status" value="1"/>
</dbReference>
<evidence type="ECO:0000313" key="9">
    <source>
        <dbReference type="EMBL" id="MDC3415551.1"/>
    </source>
</evidence>
<feature type="domain" description="DNA replication/recombination mediator RecO N-terminal" evidence="8">
    <location>
        <begin position="1"/>
        <end position="77"/>
    </location>
</feature>
<evidence type="ECO:0000313" key="10">
    <source>
        <dbReference type="Proteomes" id="UP001145069"/>
    </source>
</evidence>
<evidence type="ECO:0000259" key="8">
    <source>
        <dbReference type="Pfam" id="PF11967"/>
    </source>
</evidence>
<dbReference type="PANTHER" id="PTHR33991:SF1">
    <property type="entry name" value="DNA REPAIR PROTEIN RECO"/>
    <property type="match status" value="1"/>
</dbReference>
<dbReference type="SUPFAM" id="SSF57863">
    <property type="entry name" value="ArfGap/RecO-like zinc finger"/>
    <property type="match status" value="1"/>
</dbReference>
<dbReference type="SUPFAM" id="SSF50249">
    <property type="entry name" value="Nucleic acid-binding proteins"/>
    <property type="match status" value="1"/>
</dbReference>
<sequence>MLEKVEGIVLRTQDYGETHKIVTLYTKEKGKIGGIARGAKKPKSRMAAVTQPFIHGLFLYQTGANLGTLQQGEVLSPLRKIREDIIKTGFASYIAELTDKLVDEKQPDSFLFNQLLKTLEWIAEGKDAEVLTIIYELKIYKKAGIAPILDQCAVCRQKENAYFFSVAEGGLICSSCKWKDGQAIELNEKLSRLLYLFLEIDVERIGNISIKEENKELLKQIMELYYNQYGGFFLKTKKFLKQIDLFK</sequence>
<accession>A0A9X3WC29</accession>
<dbReference type="Gene3D" id="2.40.50.140">
    <property type="entry name" value="Nucleic acid-binding proteins"/>
    <property type="match status" value="1"/>
</dbReference>
<dbReference type="RefSeq" id="WP_272444509.1">
    <property type="nucleotide sequence ID" value="NZ_JAMQKC010000001.1"/>
</dbReference>
<comment type="function">
    <text evidence="7">Involved in DNA repair and RecF pathway recombination.</text>
</comment>
<dbReference type="AlphaFoldDB" id="A0A9X3WC29"/>
<dbReference type="InterPro" id="IPR022572">
    <property type="entry name" value="DNA_rep/recomb_RecO_N"/>
</dbReference>
<keyword evidence="4 7" id="KW-0233">DNA recombination</keyword>
<evidence type="ECO:0000256" key="1">
    <source>
        <dbReference type="ARBA" id="ARBA00007452"/>
    </source>
</evidence>
<comment type="similarity">
    <text evidence="1 7">Belongs to the RecO family.</text>
</comment>
<dbReference type="InterPro" id="IPR012340">
    <property type="entry name" value="NA-bd_OB-fold"/>
</dbReference>
<dbReference type="HAMAP" id="MF_00201">
    <property type="entry name" value="RecO"/>
    <property type="match status" value="1"/>
</dbReference>
<reference evidence="9" key="1">
    <citation type="submission" date="2022-06" db="EMBL/GenBank/DDBJ databases">
        <title>Aquibacillus sp. a new bacterium isolated from soil saline samples.</title>
        <authorList>
            <person name="Galisteo C."/>
            <person name="De La Haba R."/>
            <person name="Sanchez-Porro C."/>
            <person name="Ventosa A."/>
        </authorList>
    </citation>
    <scope>NUCLEOTIDE SEQUENCE</scope>
    <source>
        <strain evidence="9">3ASR75-54</strain>
    </source>
</reference>
<comment type="caution">
    <text evidence="9">The sequence shown here is derived from an EMBL/GenBank/DDBJ whole genome shotgun (WGS) entry which is preliminary data.</text>
</comment>
<dbReference type="GO" id="GO:0043590">
    <property type="term" value="C:bacterial nucleoid"/>
    <property type="evidence" value="ECO:0007669"/>
    <property type="project" value="TreeGrafter"/>
</dbReference>
<keyword evidence="10" id="KW-1185">Reference proteome</keyword>
<dbReference type="InterPro" id="IPR003717">
    <property type="entry name" value="RecO"/>
</dbReference>
<dbReference type="GO" id="GO:0006310">
    <property type="term" value="P:DNA recombination"/>
    <property type="evidence" value="ECO:0007669"/>
    <property type="project" value="UniProtKB-UniRule"/>
</dbReference>
<dbReference type="InterPro" id="IPR042242">
    <property type="entry name" value="RecO_C"/>
</dbReference>
<dbReference type="GO" id="GO:0006302">
    <property type="term" value="P:double-strand break repair"/>
    <property type="evidence" value="ECO:0007669"/>
    <property type="project" value="TreeGrafter"/>
</dbReference>
<dbReference type="Pfam" id="PF02565">
    <property type="entry name" value="RecO_C"/>
    <property type="match status" value="1"/>
</dbReference>
<keyword evidence="3 7" id="KW-0227">DNA damage</keyword>
<gene>
    <name evidence="7 9" type="primary">recO</name>
    <name evidence="9" type="ORF">NC799_01330</name>
</gene>
<dbReference type="Proteomes" id="UP001145069">
    <property type="component" value="Unassembled WGS sequence"/>
</dbReference>
<evidence type="ECO:0000256" key="3">
    <source>
        <dbReference type="ARBA" id="ARBA00022763"/>
    </source>
</evidence>
<dbReference type="EMBL" id="JAMQKC010000001">
    <property type="protein sequence ID" value="MDC3415551.1"/>
    <property type="molecule type" value="Genomic_DNA"/>
</dbReference>
<evidence type="ECO:0000256" key="5">
    <source>
        <dbReference type="ARBA" id="ARBA00023204"/>
    </source>
</evidence>
<dbReference type="Gene3D" id="1.20.1440.120">
    <property type="entry name" value="Recombination protein O, C-terminal domain"/>
    <property type="match status" value="1"/>
</dbReference>
<keyword evidence="5 7" id="KW-0234">DNA repair</keyword>
<proteinExistence type="inferred from homology"/>